<gene>
    <name evidence="2" type="ORF">Agub_g10714</name>
</gene>
<reference evidence="2 3" key="1">
    <citation type="journal article" date="2021" name="Sci. Rep.">
        <title>Genome sequencing of the multicellular alga Astrephomene provides insights into convergent evolution of germ-soma differentiation.</title>
        <authorList>
            <person name="Yamashita S."/>
            <person name="Yamamoto K."/>
            <person name="Matsuzaki R."/>
            <person name="Suzuki S."/>
            <person name="Yamaguchi H."/>
            <person name="Hirooka S."/>
            <person name="Minakuchi Y."/>
            <person name="Miyagishima S."/>
            <person name="Kawachi M."/>
            <person name="Toyoda A."/>
            <person name="Nozaki H."/>
        </authorList>
    </citation>
    <scope>NUCLEOTIDE SEQUENCE [LARGE SCALE GENOMIC DNA]</scope>
    <source>
        <strain evidence="2 3">NIES-4017</strain>
    </source>
</reference>
<evidence type="ECO:0000313" key="2">
    <source>
        <dbReference type="EMBL" id="GFR48868.1"/>
    </source>
</evidence>
<name>A0AAD3DVY9_9CHLO</name>
<feature type="region of interest" description="Disordered" evidence="1">
    <location>
        <begin position="341"/>
        <end position="377"/>
    </location>
</feature>
<accession>A0AAD3DVY9</accession>
<evidence type="ECO:0000313" key="3">
    <source>
        <dbReference type="Proteomes" id="UP001054857"/>
    </source>
</evidence>
<sequence>MSSEGVPPASNSSSHTGASAQMAKPECCPVSINTNDAQLGIRIKCPKVLVGPVELGIAATYSLDAAGDDKDEKLSALLAKRLKPTLTVKDTLLRGKLELEPQARKLHYSKKLRLPFANTELLRLRLTAQWPSREAAGGLLGRALGLTLSFEPERLHQKTLKAPAAAAAATPNTYSMQLTPRVGPPQLMYNAIGFPGSVYLKANTTLTLSDSATLSGLRAHLDVQRVNAVVRLYDPAHIKPCRLARSLTQAARQLVLEDVGEAAAGEQQLKPAAAPAASRPAVKVVSAPALLEPHTPDAIDRAAAKVREWTYAVAVNSCVATEHLRHQANMAGEKLRALLAATSSSGSGGKGDSSNATAAEAVEPSAGKCKSRGKGRC</sequence>
<feature type="compositionally biased region" description="Polar residues" evidence="1">
    <location>
        <begin position="1"/>
        <end position="19"/>
    </location>
</feature>
<organism evidence="2 3">
    <name type="scientific">Astrephomene gubernaculifera</name>
    <dbReference type="NCBI Taxonomy" id="47775"/>
    <lineage>
        <taxon>Eukaryota</taxon>
        <taxon>Viridiplantae</taxon>
        <taxon>Chlorophyta</taxon>
        <taxon>core chlorophytes</taxon>
        <taxon>Chlorophyceae</taxon>
        <taxon>CS clade</taxon>
        <taxon>Chlamydomonadales</taxon>
        <taxon>Astrephomenaceae</taxon>
        <taxon>Astrephomene</taxon>
    </lineage>
</organism>
<evidence type="ECO:0000256" key="1">
    <source>
        <dbReference type="SAM" id="MobiDB-lite"/>
    </source>
</evidence>
<feature type="region of interest" description="Disordered" evidence="1">
    <location>
        <begin position="1"/>
        <end position="20"/>
    </location>
</feature>
<dbReference type="Proteomes" id="UP001054857">
    <property type="component" value="Unassembled WGS sequence"/>
</dbReference>
<proteinExistence type="predicted"/>
<keyword evidence="3" id="KW-1185">Reference proteome</keyword>
<comment type="caution">
    <text evidence="2">The sequence shown here is derived from an EMBL/GenBank/DDBJ whole genome shotgun (WGS) entry which is preliminary data.</text>
</comment>
<dbReference type="AlphaFoldDB" id="A0AAD3DVY9"/>
<protein>
    <submittedName>
        <fullName evidence="2">Uncharacterized protein</fullName>
    </submittedName>
</protein>
<dbReference type="EMBL" id="BMAR01000026">
    <property type="protein sequence ID" value="GFR48868.1"/>
    <property type="molecule type" value="Genomic_DNA"/>
</dbReference>